<dbReference type="Gene3D" id="3.50.50.60">
    <property type="entry name" value="FAD/NAD(P)-binding domain"/>
    <property type="match status" value="2"/>
</dbReference>
<dbReference type="GO" id="GO:0016491">
    <property type="term" value="F:oxidoreductase activity"/>
    <property type="evidence" value="ECO:0007669"/>
    <property type="project" value="InterPro"/>
</dbReference>
<evidence type="ECO:0000313" key="4">
    <source>
        <dbReference type="Proteomes" id="UP000075221"/>
    </source>
</evidence>
<dbReference type="EMBL" id="CP014352">
    <property type="protein sequence ID" value="AMS05491.1"/>
    <property type="molecule type" value="Genomic_DNA"/>
</dbReference>
<evidence type="ECO:0000313" key="5">
    <source>
        <dbReference type="Proteomes" id="UP000178666"/>
    </source>
</evidence>
<dbReference type="Proteomes" id="UP000075221">
    <property type="component" value="Chromosome"/>
</dbReference>
<dbReference type="Proteomes" id="UP000178666">
    <property type="component" value="Chromosome"/>
</dbReference>
<evidence type="ECO:0000313" key="2">
    <source>
        <dbReference type="EMBL" id="AMS05491.1"/>
    </source>
</evidence>
<sequence length="581" mass="59942">MSLVPDKSVIVIGGGVCGLVAAHALARAGAQVTLVEASGRPGGQVRSEVLRRSGEPGEFAVGERRAGQPGTHLVGADEIDEDEVVELGGGRRTSGSPASARTAATAPPRVVEMGAEAVPLRAPGVAALVEELGLTASMTHPRPGPALLSSRRGAVPMPDGVTPTGPTRLLPTVRSQILSPSGLLRAAAEPITGRRHIDGDVSVGEFIETRFGPQVARAVVDPLLGAIHAADINRFSLAAAAPALVETAAEGDSMLLGTLGREARRAAGWARGLPVRGYHRMIRMMGLQEEDLDRQAPAPSLASWPRGTATLADRLAASVRARGTLLLNTRATRLTPPDDGGTAWRVGVEGPDGARELTADAVVVATGSASAAGMLADVSPRAAEILAGLRAVSVATVILDLPLDETLAAHPLSGAATWFIGSGWSPLIRQVTNLSHKWPTTLGGDRLVLRVSAGRDGGRPLDAMTDDDLARAVVAELRRLGLPVAAPAEAVTVPSKDARRRMCTLVARFPNAMPQPAPGHRGRMESLAKAISEAPGLALGGCASDGAGVGTAIVAGRRLARQISAFLDRDPRDRDQRGGTL</sequence>
<evidence type="ECO:0000313" key="3">
    <source>
        <dbReference type="EMBL" id="AOZ46963.1"/>
    </source>
</evidence>
<dbReference type="EMBL" id="CP015970">
    <property type="protein sequence ID" value="AOZ46963.1"/>
    <property type="molecule type" value="Genomic_DNA"/>
</dbReference>
<protein>
    <recommendedName>
        <fullName evidence="1">Amine oxidase domain-containing protein</fullName>
    </recommendedName>
</protein>
<dbReference type="AlphaFoldDB" id="A0AAC8YF28"/>
<dbReference type="InterPro" id="IPR036188">
    <property type="entry name" value="FAD/NAD-bd_sf"/>
</dbReference>
<accession>A0AAC8YF28</accession>
<dbReference type="Gene3D" id="1.10.3110.10">
    <property type="entry name" value="protoporphyrinogen ix oxidase, domain 3"/>
    <property type="match status" value="1"/>
</dbReference>
<dbReference type="SUPFAM" id="SSF51905">
    <property type="entry name" value="FAD/NAD(P)-binding domain"/>
    <property type="match status" value="1"/>
</dbReference>
<dbReference type="PANTHER" id="PTHR42923">
    <property type="entry name" value="PROTOPORPHYRINOGEN OXIDASE"/>
    <property type="match status" value="1"/>
</dbReference>
<feature type="domain" description="Amine oxidase" evidence="1">
    <location>
        <begin position="110"/>
        <end position="563"/>
    </location>
</feature>
<dbReference type="InterPro" id="IPR002937">
    <property type="entry name" value="Amino_oxidase"/>
</dbReference>
<organism evidence="2 4">
    <name type="scientific">Acidipropionibacterium acidipropionici</name>
    <dbReference type="NCBI Taxonomy" id="1748"/>
    <lineage>
        <taxon>Bacteria</taxon>
        <taxon>Bacillati</taxon>
        <taxon>Actinomycetota</taxon>
        <taxon>Actinomycetes</taxon>
        <taxon>Propionibacteriales</taxon>
        <taxon>Propionibacteriaceae</taxon>
        <taxon>Acidipropionibacterium</taxon>
    </lineage>
</organism>
<dbReference type="PRINTS" id="PR00420">
    <property type="entry name" value="RNGMNOXGNASE"/>
</dbReference>
<dbReference type="InterPro" id="IPR050464">
    <property type="entry name" value="Zeta_carotene_desat/Oxidored"/>
</dbReference>
<dbReference type="Gene3D" id="3.90.660.20">
    <property type="entry name" value="Protoporphyrinogen oxidase, mitochondrial, domain 2"/>
    <property type="match status" value="1"/>
</dbReference>
<reference evidence="2 4" key="2">
    <citation type="submission" date="2016-02" db="EMBL/GenBank/DDBJ databases">
        <title>Complete Genome Sequence of Propionibacterium acidipropionici ATCC 55737.</title>
        <authorList>
            <person name="Luna Flores C.H."/>
            <person name="Nielsen L.K."/>
            <person name="Marcellin E."/>
        </authorList>
    </citation>
    <scope>NUCLEOTIDE SEQUENCE [LARGE SCALE GENOMIC DNA]</scope>
    <source>
        <strain evidence="2 4">ATCC 55737</strain>
    </source>
</reference>
<keyword evidence="5" id="KW-1185">Reference proteome</keyword>
<dbReference type="Pfam" id="PF01593">
    <property type="entry name" value="Amino_oxidase"/>
    <property type="match status" value="1"/>
</dbReference>
<proteinExistence type="predicted"/>
<reference evidence="3 5" key="1">
    <citation type="journal article" date="2016" name="Plant Dis.">
        <title>Improved production of propionic acid using genome shuffling.</title>
        <authorList>
            <person name="Luna-Flores C.H."/>
            <person name="Palfreyman R.W."/>
            <person name="Kromer J.O."/>
            <person name="Nielsen L.K."/>
            <person name="Marcellin E."/>
        </authorList>
    </citation>
    <scope>NUCLEOTIDE SEQUENCE [LARGE SCALE GENOMIC DNA]</scope>
    <source>
        <strain evidence="3 5">F3E8</strain>
    </source>
</reference>
<dbReference type="PANTHER" id="PTHR42923:SF3">
    <property type="entry name" value="PROTOPORPHYRINOGEN OXIDASE"/>
    <property type="match status" value="1"/>
</dbReference>
<evidence type="ECO:0000259" key="1">
    <source>
        <dbReference type="Pfam" id="PF01593"/>
    </source>
</evidence>
<dbReference type="Pfam" id="PF13450">
    <property type="entry name" value="NAD_binding_8"/>
    <property type="match status" value="1"/>
</dbReference>
<gene>
    <name evidence="3" type="ORF">A8L58_10025</name>
    <name evidence="2" type="ORF">AXH35_08580</name>
</gene>
<name>A0AAC8YF28_9ACTN</name>